<reference evidence="1" key="1">
    <citation type="submission" date="2014-05" db="EMBL/GenBank/DDBJ databases">
        <authorList>
            <person name="Chronopoulou M."/>
        </authorList>
    </citation>
    <scope>NUCLEOTIDE SEQUENCE</scope>
    <source>
        <tissue evidence="1">Whole organism</tissue>
    </source>
</reference>
<dbReference type="AlphaFoldDB" id="A0A0K2T611"/>
<sequence>MLQGTNNFTTSKLNYEPFNYPSSPLILCFLKTFKLLISREVLEWRITCHKERDGHKKLAKMVK</sequence>
<evidence type="ECO:0000313" key="1">
    <source>
        <dbReference type="EMBL" id="CDW21509.1"/>
    </source>
</evidence>
<dbReference type="EMBL" id="HACA01004148">
    <property type="protein sequence ID" value="CDW21509.1"/>
    <property type="molecule type" value="Transcribed_RNA"/>
</dbReference>
<accession>A0A0K2T611</accession>
<name>A0A0K2T611_LEPSM</name>
<organism evidence="1">
    <name type="scientific">Lepeophtheirus salmonis</name>
    <name type="common">Salmon louse</name>
    <name type="synonym">Caligus salmonis</name>
    <dbReference type="NCBI Taxonomy" id="72036"/>
    <lineage>
        <taxon>Eukaryota</taxon>
        <taxon>Metazoa</taxon>
        <taxon>Ecdysozoa</taxon>
        <taxon>Arthropoda</taxon>
        <taxon>Crustacea</taxon>
        <taxon>Multicrustacea</taxon>
        <taxon>Hexanauplia</taxon>
        <taxon>Copepoda</taxon>
        <taxon>Siphonostomatoida</taxon>
        <taxon>Caligidae</taxon>
        <taxon>Lepeophtheirus</taxon>
    </lineage>
</organism>
<protein>
    <submittedName>
        <fullName evidence="1">Uncharacterized protein</fullName>
    </submittedName>
</protein>
<proteinExistence type="predicted"/>